<feature type="region of interest" description="Disordered" evidence="1">
    <location>
        <begin position="72"/>
        <end position="92"/>
    </location>
</feature>
<feature type="compositionally biased region" description="Polar residues" evidence="1">
    <location>
        <begin position="75"/>
        <end position="92"/>
    </location>
</feature>
<dbReference type="AlphaFoldDB" id="A0A0K1YB52"/>
<reference evidence="2" key="1">
    <citation type="journal article" date="2015" name="BMC Genomics">
        <title>Diversity of the cell-wall associated genomic island of the archaeon Haloquadratum walsbyi.</title>
        <authorList>
            <person name="Martin-Cuadrado A.B."/>
            <person name="Pasic L."/>
            <person name="Rodriguez-Valera F."/>
        </authorList>
    </citation>
    <scope>NUCLEOTIDE SEQUENCE</scope>
</reference>
<accession>A0A0K1YB52</accession>
<sequence>MEAALPLFSSSGAFDVVDGKRVVETGSPTLKEAALAAEWGGVVTGSGSNNHSESDWSTGDALALVPTLGLFDQPPSDSATPNFPPLNSSLSM</sequence>
<evidence type="ECO:0000313" key="2">
    <source>
        <dbReference type="EMBL" id="AKY04336.1"/>
    </source>
</evidence>
<protein>
    <submittedName>
        <fullName evidence="2">Transposase, IS605 OrfB family, central region</fullName>
    </submittedName>
</protein>
<organism evidence="2">
    <name type="scientific">uncultured haloarchaeon</name>
    <dbReference type="NCBI Taxonomy" id="160804"/>
    <lineage>
        <taxon>Archaea</taxon>
        <taxon>Methanobacteriati</taxon>
        <taxon>Methanobacteriota</taxon>
        <taxon>Stenosarchaea group</taxon>
        <taxon>Halobacteria</taxon>
        <taxon>Halobacteriales</taxon>
        <taxon>Halobacteriaceae</taxon>
        <taxon>environmental samples</taxon>
    </lineage>
</organism>
<dbReference type="EMBL" id="KT322178">
    <property type="protein sequence ID" value="AKY04336.1"/>
    <property type="molecule type" value="Genomic_DNA"/>
</dbReference>
<evidence type="ECO:0000256" key="1">
    <source>
        <dbReference type="SAM" id="MobiDB-lite"/>
    </source>
</evidence>
<proteinExistence type="predicted"/>
<name>A0A0K1YB52_9EURY</name>